<dbReference type="EMBL" id="JH165689">
    <property type="protein sequence ID" value="EHA97667.1"/>
    <property type="molecule type" value="Genomic_DNA"/>
</dbReference>
<reference evidence="2 3" key="1">
    <citation type="journal article" date="2011" name="Nature">
        <title>Genome sequencing reveals insights into physiology and longevity of the naked mole rat.</title>
        <authorList>
            <person name="Kim E.B."/>
            <person name="Fang X."/>
            <person name="Fushan A.A."/>
            <person name="Huang Z."/>
            <person name="Lobanov A.V."/>
            <person name="Han L."/>
            <person name="Marino S.M."/>
            <person name="Sun X."/>
            <person name="Turanov A.A."/>
            <person name="Yang P."/>
            <person name="Yim S.H."/>
            <person name="Zhao X."/>
            <person name="Kasaikina M.V."/>
            <person name="Stoletzki N."/>
            <person name="Peng C."/>
            <person name="Polak P."/>
            <person name="Xiong Z."/>
            <person name="Kiezun A."/>
            <person name="Zhu Y."/>
            <person name="Chen Y."/>
            <person name="Kryukov G.V."/>
            <person name="Zhang Q."/>
            <person name="Peshkin L."/>
            <person name="Yang L."/>
            <person name="Bronson R.T."/>
            <person name="Buffenstein R."/>
            <person name="Wang B."/>
            <person name="Han C."/>
            <person name="Li Q."/>
            <person name="Chen L."/>
            <person name="Zhao W."/>
            <person name="Sunyaev S.R."/>
            <person name="Park T.J."/>
            <person name="Zhang G."/>
            <person name="Wang J."/>
            <person name="Gladyshev V.N."/>
        </authorList>
    </citation>
    <scope>NUCLEOTIDE SEQUENCE [LARGE SCALE GENOMIC DNA]</scope>
</reference>
<sequence>MGEQLSSLVPTTLFLPPRKGSQIGLSLLTMGPGSLPGHQWSRHPEDMGEIPEVTPGGPAGQGDGQEQAAAVNVVSRGNGCFCKPRMGHASSPRQSSDPAERRPGLVHPSVKSGPPCSSQKLTGCVETASPRAADMPKSRVCKGPGLRRFPGQDGVGSRATIPLSLALGLGVEHTASWPEPGEERGSPGHLKVQLKGA</sequence>
<name>G5AKX4_HETGA</name>
<dbReference type="InParanoid" id="G5AKX4"/>
<evidence type="ECO:0000313" key="2">
    <source>
        <dbReference type="EMBL" id="EHA97667.1"/>
    </source>
</evidence>
<feature type="region of interest" description="Disordered" evidence="1">
    <location>
        <begin position="176"/>
        <end position="197"/>
    </location>
</feature>
<protein>
    <submittedName>
        <fullName evidence="2">Uncharacterized protein</fullName>
    </submittedName>
</protein>
<proteinExistence type="predicted"/>
<feature type="region of interest" description="Disordered" evidence="1">
    <location>
        <begin position="135"/>
        <end position="157"/>
    </location>
</feature>
<gene>
    <name evidence="2" type="ORF">GW7_10163</name>
</gene>
<accession>G5AKX4</accession>
<feature type="region of interest" description="Disordered" evidence="1">
    <location>
        <begin position="84"/>
        <end position="120"/>
    </location>
</feature>
<organism evidence="2 3">
    <name type="scientific">Heterocephalus glaber</name>
    <name type="common">Naked mole rat</name>
    <dbReference type="NCBI Taxonomy" id="10181"/>
    <lineage>
        <taxon>Eukaryota</taxon>
        <taxon>Metazoa</taxon>
        <taxon>Chordata</taxon>
        <taxon>Craniata</taxon>
        <taxon>Vertebrata</taxon>
        <taxon>Euteleostomi</taxon>
        <taxon>Mammalia</taxon>
        <taxon>Eutheria</taxon>
        <taxon>Euarchontoglires</taxon>
        <taxon>Glires</taxon>
        <taxon>Rodentia</taxon>
        <taxon>Hystricomorpha</taxon>
        <taxon>Bathyergidae</taxon>
        <taxon>Heterocephalus</taxon>
    </lineage>
</organism>
<evidence type="ECO:0000256" key="1">
    <source>
        <dbReference type="SAM" id="MobiDB-lite"/>
    </source>
</evidence>
<dbReference type="AlphaFoldDB" id="G5AKX4"/>
<evidence type="ECO:0000313" key="3">
    <source>
        <dbReference type="Proteomes" id="UP000006813"/>
    </source>
</evidence>
<dbReference type="Proteomes" id="UP000006813">
    <property type="component" value="Unassembled WGS sequence"/>
</dbReference>